<name>Q6AQJ0_DESPS</name>
<evidence type="ECO:0000313" key="2">
    <source>
        <dbReference type="Proteomes" id="UP000000602"/>
    </source>
</evidence>
<keyword evidence="2" id="KW-1185">Reference proteome</keyword>
<dbReference type="RefSeq" id="WP_011187899.1">
    <property type="nucleotide sequence ID" value="NC_006138.1"/>
</dbReference>
<dbReference type="EMBL" id="CR522870">
    <property type="protein sequence ID" value="CAG35383.1"/>
    <property type="molecule type" value="Genomic_DNA"/>
</dbReference>
<organism evidence="1 2">
    <name type="scientific">Desulfotalea psychrophila (strain LSv54 / DSM 12343)</name>
    <dbReference type="NCBI Taxonomy" id="177439"/>
    <lineage>
        <taxon>Bacteria</taxon>
        <taxon>Pseudomonadati</taxon>
        <taxon>Thermodesulfobacteriota</taxon>
        <taxon>Desulfobulbia</taxon>
        <taxon>Desulfobulbales</taxon>
        <taxon>Desulfocapsaceae</taxon>
        <taxon>Desulfotalea</taxon>
    </lineage>
</organism>
<protein>
    <submittedName>
        <fullName evidence="1">Uncharacterized protein</fullName>
    </submittedName>
</protein>
<dbReference type="OrthoDB" id="5432660at2"/>
<dbReference type="HOGENOM" id="CLU_3060934_0_0_7"/>
<dbReference type="Proteomes" id="UP000000602">
    <property type="component" value="Chromosome"/>
</dbReference>
<dbReference type="KEGG" id="dps:DP0654"/>
<gene>
    <name evidence="1" type="ordered locus">DP0654</name>
</gene>
<dbReference type="AlphaFoldDB" id="Q6AQJ0"/>
<accession>Q6AQJ0</accession>
<sequence length="53" mass="6153">MDSLQKQIEQAELILAESQENFKKNPEDYSARLLLLSMQNHLADLHRADQEKA</sequence>
<evidence type="ECO:0000313" key="1">
    <source>
        <dbReference type="EMBL" id="CAG35383.1"/>
    </source>
</evidence>
<dbReference type="STRING" id="177439.DP0654"/>
<reference evidence="2" key="1">
    <citation type="journal article" date="2004" name="Environ. Microbiol.">
        <title>The genome of Desulfotalea psychrophila, a sulfate-reducing bacterium from permanently cold Arctic sediments.</title>
        <authorList>
            <person name="Rabus R."/>
            <person name="Ruepp A."/>
            <person name="Frickey T."/>
            <person name="Rattei T."/>
            <person name="Fartmann B."/>
            <person name="Stark M."/>
            <person name="Bauer M."/>
            <person name="Zibat A."/>
            <person name="Lombardot T."/>
            <person name="Becker I."/>
            <person name="Amann J."/>
            <person name="Gellner K."/>
            <person name="Teeling H."/>
            <person name="Leuschner W.D."/>
            <person name="Gloeckner F.-O."/>
            <person name="Lupas A.N."/>
            <person name="Amann R."/>
            <person name="Klenk H.-P."/>
        </authorList>
    </citation>
    <scope>NUCLEOTIDE SEQUENCE [LARGE SCALE GENOMIC DNA]</scope>
    <source>
        <strain evidence="2">DSM 12343 / LSv54</strain>
    </source>
</reference>
<proteinExistence type="predicted"/>